<keyword evidence="8" id="KW-1185">Reference proteome</keyword>
<keyword evidence="3 5" id="KW-1133">Transmembrane helix</keyword>
<name>A0A3S3UY53_9SPHI</name>
<dbReference type="Gene3D" id="3.40.33.10">
    <property type="entry name" value="CAP"/>
    <property type="match status" value="1"/>
</dbReference>
<accession>A0A3S3UY53</accession>
<dbReference type="Pfam" id="PF02674">
    <property type="entry name" value="Colicin_V"/>
    <property type="match status" value="1"/>
</dbReference>
<dbReference type="Proteomes" id="UP000286701">
    <property type="component" value="Unassembled WGS sequence"/>
</dbReference>
<dbReference type="SUPFAM" id="SSF55797">
    <property type="entry name" value="PR-1-like"/>
    <property type="match status" value="1"/>
</dbReference>
<comment type="caution">
    <text evidence="7">The sequence shown here is derived from an EMBL/GenBank/DDBJ whole genome shotgun (WGS) entry which is preliminary data.</text>
</comment>
<organism evidence="7 8">
    <name type="scientific">Mucilaginibacter gilvus</name>
    <dbReference type="NCBI Taxonomy" id="2305909"/>
    <lineage>
        <taxon>Bacteria</taxon>
        <taxon>Pseudomonadati</taxon>
        <taxon>Bacteroidota</taxon>
        <taxon>Sphingobacteriia</taxon>
        <taxon>Sphingobacteriales</taxon>
        <taxon>Sphingobacteriaceae</taxon>
        <taxon>Mucilaginibacter</taxon>
    </lineage>
</organism>
<reference evidence="7 8" key="1">
    <citation type="submission" date="2019-01" db="EMBL/GenBank/DDBJ databases">
        <title>Mucilaginibacter antarcticum sp. nov., isolated from antarctic soil.</title>
        <authorList>
            <person name="Yan Y.-Q."/>
            <person name="Du Z.-J."/>
        </authorList>
    </citation>
    <scope>NUCLEOTIDE SEQUENCE [LARGE SCALE GENOMIC DNA]</scope>
    <source>
        <strain evidence="7 8">F01003</strain>
    </source>
</reference>
<comment type="subcellular location">
    <subcellularLocation>
        <location evidence="1">Membrane</location>
        <topology evidence="1">Multi-pass membrane protein</topology>
    </subcellularLocation>
</comment>
<dbReference type="RefSeq" id="WP_128534387.1">
    <property type="nucleotide sequence ID" value="NZ_SBIW01000006.1"/>
</dbReference>
<evidence type="ECO:0000256" key="1">
    <source>
        <dbReference type="ARBA" id="ARBA00004141"/>
    </source>
</evidence>
<feature type="transmembrane region" description="Helical" evidence="5">
    <location>
        <begin position="104"/>
        <end position="128"/>
    </location>
</feature>
<evidence type="ECO:0000259" key="6">
    <source>
        <dbReference type="Pfam" id="PF00188"/>
    </source>
</evidence>
<feature type="transmembrane region" description="Helical" evidence="5">
    <location>
        <begin position="61"/>
        <end position="84"/>
    </location>
</feature>
<evidence type="ECO:0000256" key="5">
    <source>
        <dbReference type="SAM" id="Phobius"/>
    </source>
</evidence>
<evidence type="ECO:0000313" key="8">
    <source>
        <dbReference type="Proteomes" id="UP000286701"/>
    </source>
</evidence>
<dbReference type="CDD" id="cd05379">
    <property type="entry name" value="CAP_bacterial"/>
    <property type="match status" value="1"/>
</dbReference>
<gene>
    <name evidence="7" type="ORF">EPL05_12915</name>
</gene>
<evidence type="ECO:0000313" key="7">
    <source>
        <dbReference type="EMBL" id="RWY50968.1"/>
    </source>
</evidence>
<dbReference type="AlphaFoldDB" id="A0A3S3UY53"/>
<dbReference type="Pfam" id="PF00188">
    <property type="entry name" value="CAP"/>
    <property type="match status" value="1"/>
</dbReference>
<keyword evidence="4 5" id="KW-0472">Membrane</keyword>
<evidence type="ECO:0000256" key="2">
    <source>
        <dbReference type="ARBA" id="ARBA00022692"/>
    </source>
</evidence>
<dbReference type="InterPro" id="IPR035940">
    <property type="entry name" value="CAP_sf"/>
</dbReference>
<protein>
    <recommendedName>
        <fullName evidence="6">SCP domain-containing protein</fullName>
    </recommendedName>
</protein>
<dbReference type="GO" id="GO:0016020">
    <property type="term" value="C:membrane"/>
    <property type="evidence" value="ECO:0007669"/>
    <property type="project" value="UniProtKB-SubCell"/>
</dbReference>
<dbReference type="PANTHER" id="PTHR31157:SF1">
    <property type="entry name" value="SCP DOMAIN-CONTAINING PROTEIN"/>
    <property type="match status" value="1"/>
</dbReference>
<dbReference type="InterPro" id="IPR003825">
    <property type="entry name" value="Colicin-V_CvpA"/>
</dbReference>
<dbReference type="GO" id="GO:0009403">
    <property type="term" value="P:toxin biosynthetic process"/>
    <property type="evidence" value="ECO:0007669"/>
    <property type="project" value="InterPro"/>
</dbReference>
<dbReference type="EMBL" id="SBIW01000006">
    <property type="protein sequence ID" value="RWY50968.1"/>
    <property type="molecule type" value="Genomic_DNA"/>
</dbReference>
<proteinExistence type="predicted"/>
<dbReference type="PANTHER" id="PTHR31157">
    <property type="entry name" value="SCP DOMAIN-CONTAINING PROTEIN"/>
    <property type="match status" value="1"/>
</dbReference>
<sequence>MNYIDLLLILIFLLCIWASVKQGFILSSLSLLSWVGSLAAGFLAYRPLASFLHDLMPFAGFWLPPLSFMIGVLLGKLIFDAIIVRLLDRIPGRAHNNPVNKLLGAIPGVANGFIWTILLSGILLLVPFTNGLSKQTRDSTLAARLVARISWLDESLSPVFSEALNSTLPKKHTEAGHDEFIKLPFKVKDPTVRTDLEADMLILVNKERKERGLKPLKADPEMAVVARKHSVDMFARSYFSHYTPDGTDPFARMKKGNIVFLTAGENIALAQTLTVAHTGLMNSPGHRANILNPAYGRLGIGILDGGIYGLMITQNFRN</sequence>
<evidence type="ECO:0000256" key="4">
    <source>
        <dbReference type="ARBA" id="ARBA00023136"/>
    </source>
</evidence>
<dbReference type="InterPro" id="IPR014044">
    <property type="entry name" value="CAP_dom"/>
</dbReference>
<dbReference type="OrthoDB" id="982527at2"/>
<keyword evidence="2 5" id="KW-0812">Transmembrane</keyword>
<feature type="transmembrane region" description="Helical" evidence="5">
    <location>
        <begin position="31"/>
        <end position="49"/>
    </location>
</feature>
<feature type="domain" description="SCP" evidence="6">
    <location>
        <begin position="203"/>
        <end position="306"/>
    </location>
</feature>
<evidence type="ECO:0000256" key="3">
    <source>
        <dbReference type="ARBA" id="ARBA00022989"/>
    </source>
</evidence>